<sequence length="169" mass="19131">MARNIEIKARLSQRSELEDRIVPIADSGPIVLEQIDQFYRVPEGRLKLRQINGEHAELIFYCRSESAGPKTSNYSRVPIVHPEQLSQLLTLALEPVGIVKKTRTLYLIGQTRIHLDEVEDLGSYLELEVVLDPSQTETEGEAIALQLMQKLSIDQADLVEGAYIDHLIR</sequence>
<evidence type="ECO:0000259" key="1">
    <source>
        <dbReference type="PROSITE" id="PS51707"/>
    </source>
</evidence>
<dbReference type="CDD" id="cd07890">
    <property type="entry name" value="CYTH-like_AC_IV-like"/>
    <property type="match status" value="1"/>
</dbReference>
<evidence type="ECO:0000313" key="2">
    <source>
        <dbReference type="EMBL" id="PQO31150.1"/>
    </source>
</evidence>
<gene>
    <name evidence="2" type="ORF">C5Y96_12410</name>
</gene>
<dbReference type="InterPro" id="IPR023577">
    <property type="entry name" value="CYTH_domain"/>
</dbReference>
<dbReference type="Pfam" id="PF01928">
    <property type="entry name" value="CYTH"/>
    <property type="match status" value="1"/>
</dbReference>
<dbReference type="PANTHER" id="PTHR21028">
    <property type="entry name" value="SI:CH211-156B7.4"/>
    <property type="match status" value="1"/>
</dbReference>
<dbReference type="InterPro" id="IPR033469">
    <property type="entry name" value="CYTH-like_dom_sf"/>
</dbReference>
<name>A0A2S8FGD8_9BACT</name>
<dbReference type="InterPro" id="IPR008173">
    <property type="entry name" value="Adenylyl_cyclase_CyaB"/>
</dbReference>
<accession>A0A2S8FGD8</accession>
<dbReference type="PANTHER" id="PTHR21028:SF2">
    <property type="entry name" value="CYTH DOMAIN-CONTAINING PROTEIN"/>
    <property type="match status" value="1"/>
</dbReference>
<dbReference type="Gene3D" id="2.40.320.10">
    <property type="entry name" value="Hypothetical Protein Pfu-838710-001"/>
    <property type="match status" value="1"/>
</dbReference>
<protein>
    <submittedName>
        <fullName evidence="2">Adenylate cyclase</fullName>
    </submittedName>
</protein>
<feature type="domain" description="CYTH" evidence="1">
    <location>
        <begin position="2"/>
        <end position="169"/>
    </location>
</feature>
<comment type="caution">
    <text evidence="2">The sequence shown here is derived from an EMBL/GenBank/DDBJ whole genome shotgun (WGS) entry which is preliminary data.</text>
</comment>
<dbReference type="AlphaFoldDB" id="A0A2S8FGD8"/>
<dbReference type="Proteomes" id="UP000240009">
    <property type="component" value="Unassembled WGS sequence"/>
</dbReference>
<dbReference type="RefSeq" id="WP_105353667.1">
    <property type="nucleotide sequence ID" value="NZ_PUIA01000037.1"/>
</dbReference>
<reference evidence="2 3" key="1">
    <citation type="submission" date="2018-02" db="EMBL/GenBank/DDBJ databases">
        <title>Comparative genomes isolates from brazilian mangrove.</title>
        <authorList>
            <person name="Araujo J.E."/>
            <person name="Taketani R.G."/>
            <person name="Silva M.C.P."/>
            <person name="Loureco M.V."/>
            <person name="Andreote F.D."/>
        </authorList>
    </citation>
    <scope>NUCLEOTIDE SEQUENCE [LARGE SCALE GENOMIC DNA]</scope>
    <source>
        <strain evidence="2 3">HEX-2 MGV</strain>
    </source>
</reference>
<dbReference type="PROSITE" id="PS51707">
    <property type="entry name" value="CYTH"/>
    <property type="match status" value="1"/>
</dbReference>
<proteinExistence type="predicted"/>
<dbReference type="EMBL" id="PUIA01000037">
    <property type="protein sequence ID" value="PQO31150.1"/>
    <property type="molecule type" value="Genomic_DNA"/>
</dbReference>
<dbReference type="SMART" id="SM01118">
    <property type="entry name" value="CYTH"/>
    <property type="match status" value="1"/>
</dbReference>
<dbReference type="OrthoDB" id="271656at2"/>
<organism evidence="2 3">
    <name type="scientific">Blastopirellula marina</name>
    <dbReference type="NCBI Taxonomy" id="124"/>
    <lineage>
        <taxon>Bacteria</taxon>
        <taxon>Pseudomonadati</taxon>
        <taxon>Planctomycetota</taxon>
        <taxon>Planctomycetia</taxon>
        <taxon>Pirellulales</taxon>
        <taxon>Pirellulaceae</taxon>
        <taxon>Blastopirellula</taxon>
    </lineage>
</organism>
<dbReference type="SUPFAM" id="SSF55154">
    <property type="entry name" value="CYTH-like phosphatases"/>
    <property type="match status" value="1"/>
</dbReference>
<evidence type="ECO:0000313" key="3">
    <source>
        <dbReference type="Proteomes" id="UP000240009"/>
    </source>
</evidence>